<comment type="caution">
    <text evidence="1">The sequence shown here is derived from an EMBL/GenBank/DDBJ whole genome shotgun (WGS) entry which is preliminary data.</text>
</comment>
<evidence type="ECO:0000313" key="1">
    <source>
        <dbReference type="EMBL" id="ETO02079.1"/>
    </source>
</evidence>
<protein>
    <submittedName>
        <fullName evidence="1">Uncharacterized protein</fullName>
    </submittedName>
</protein>
<gene>
    <name evidence="1" type="ORF">RFI_35358</name>
</gene>
<dbReference type="Proteomes" id="UP000023152">
    <property type="component" value="Unassembled WGS sequence"/>
</dbReference>
<dbReference type="EMBL" id="ASPP01036744">
    <property type="protein sequence ID" value="ETO02079.1"/>
    <property type="molecule type" value="Genomic_DNA"/>
</dbReference>
<evidence type="ECO:0000313" key="2">
    <source>
        <dbReference type="Proteomes" id="UP000023152"/>
    </source>
</evidence>
<sequence length="507" mass="59889">MDMLLTNARLEKLLKLWEGMAIRNATIDINTVRDLAKKYEQVKTNRELLETFFKRSGIGIMWFGNELQKLHELSLQMTTTHDWQHITLQQALTFEWTMFQTCKNIFEAFDKIQVSDIALSMWKAIVTEKINMWSIAPLSQYDTYRLCEWIRENEAELLKDIANFDLEKYVHRFFENDIDGTKVEMDEWNEQKLLTVLFPNKRTDSISNDEKTVTSRLWLAIQTKKEKAKELLRKYPPTQRQFRSATIKEILKDLKLKWEMTKKELSEQTMTGLRISNDFGLLKTKSEQEIFQQIRWMYEPHTTDQKKLYLSAAEEKELESLPIYIPKQIDPSSNELRALQLVLTTMEFSMPQLLDGSGFLSPQKLITEIKRVLTQMAESTKDIPKKCSDIPWGDIVEDCGISKEMEGWVKFVGYKILLKNFEYFRHKITSYQKLAKCLKQVFDCFDSCDALKLLRDATLSLCRLYKDNAKIGWEDKDWQTNKGFLKSFDNEPMKAIVQFWEQNQFCI</sequence>
<name>X6LKD4_RETFI</name>
<reference evidence="1 2" key="1">
    <citation type="journal article" date="2013" name="Curr. Biol.">
        <title>The Genome of the Foraminiferan Reticulomyxa filosa.</title>
        <authorList>
            <person name="Glockner G."/>
            <person name="Hulsmann N."/>
            <person name="Schleicher M."/>
            <person name="Noegel A.A."/>
            <person name="Eichinger L."/>
            <person name="Gallinger C."/>
            <person name="Pawlowski J."/>
            <person name="Sierra R."/>
            <person name="Euteneuer U."/>
            <person name="Pillet L."/>
            <person name="Moustafa A."/>
            <person name="Platzer M."/>
            <person name="Groth M."/>
            <person name="Szafranski K."/>
            <person name="Schliwa M."/>
        </authorList>
    </citation>
    <scope>NUCLEOTIDE SEQUENCE [LARGE SCALE GENOMIC DNA]</scope>
</reference>
<organism evidence="1 2">
    <name type="scientific">Reticulomyxa filosa</name>
    <dbReference type="NCBI Taxonomy" id="46433"/>
    <lineage>
        <taxon>Eukaryota</taxon>
        <taxon>Sar</taxon>
        <taxon>Rhizaria</taxon>
        <taxon>Retaria</taxon>
        <taxon>Foraminifera</taxon>
        <taxon>Monothalamids</taxon>
        <taxon>Reticulomyxidae</taxon>
        <taxon>Reticulomyxa</taxon>
    </lineage>
</organism>
<dbReference type="AlphaFoldDB" id="X6LKD4"/>
<accession>X6LKD4</accession>
<proteinExistence type="predicted"/>
<keyword evidence="2" id="KW-1185">Reference proteome</keyword>